<dbReference type="Pfam" id="PF11009">
    <property type="entry name" value="BrxC"/>
    <property type="match status" value="1"/>
</dbReference>
<protein>
    <submittedName>
        <fullName evidence="1">Bacillithiol system protein YtxJ</fullName>
    </submittedName>
</protein>
<reference evidence="1 2" key="1">
    <citation type="submission" date="2021-01" db="EMBL/GenBank/DDBJ databases">
        <title>Genomic Encyclopedia of Type Strains, Phase IV (KMG-IV): sequencing the most valuable type-strain genomes for metagenomic binning, comparative biology and taxonomic classification.</title>
        <authorList>
            <person name="Goeker M."/>
        </authorList>
    </citation>
    <scope>NUCLEOTIDE SEQUENCE [LARGE SCALE GENOMIC DNA]</scope>
    <source>
        <strain evidence="1 2">DSM 104297</strain>
    </source>
</reference>
<proteinExistence type="predicted"/>
<dbReference type="SUPFAM" id="SSF52833">
    <property type="entry name" value="Thioredoxin-like"/>
    <property type="match status" value="1"/>
</dbReference>
<dbReference type="InterPro" id="IPR022551">
    <property type="entry name" value="BrxC"/>
</dbReference>
<dbReference type="EMBL" id="JAFBFC010000001">
    <property type="protein sequence ID" value="MBM7701182.1"/>
    <property type="molecule type" value="Genomic_DNA"/>
</dbReference>
<accession>A0ABS2QQ87</accession>
<keyword evidence="2" id="KW-1185">Reference proteome</keyword>
<organism evidence="1 2">
    <name type="scientific">Priestia iocasae</name>
    <dbReference type="NCBI Taxonomy" id="2291674"/>
    <lineage>
        <taxon>Bacteria</taxon>
        <taxon>Bacillati</taxon>
        <taxon>Bacillota</taxon>
        <taxon>Bacilli</taxon>
        <taxon>Bacillales</taxon>
        <taxon>Bacillaceae</taxon>
        <taxon>Priestia</taxon>
    </lineage>
</organism>
<name>A0ABS2QQ87_9BACI</name>
<gene>
    <name evidence="1" type="ORF">JOC83_000008</name>
</gene>
<sequence length="107" mass="12742">MKKISTREEFNQVIKDNETFLFLKHSITCPISSAAYEEFKSYVEENQHIPSYYLHVQEARPLSNDIAEEYNIKHESPQVFLFNQGNVKWHESHWRITKSELANQLNK</sequence>
<evidence type="ECO:0000313" key="2">
    <source>
        <dbReference type="Proteomes" id="UP000809829"/>
    </source>
</evidence>
<dbReference type="Gene3D" id="3.40.30.10">
    <property type="entry name" value="Glutaredoxin"/>
    <property type="match status" value="1"/>
</dbReference>
<dbReference type="NCBIfam" id="TIGR04019">
    <property type="entry name" value="B_thiol_YtxJ"/>
    <property type="match status" value="1"/>
</dbReference>
<evidence type="ECO:0000313" key="1">
    <source>
        <dbReference type="EMBL" id="MBM7701182.1"/>
    </source>
</evidence>
<dbReference type="RefSeq" id="WP_205182360.1">
    <property type="nucleotide sequence ID" value="NZ_JAFBFC010000001.1"/>
</dbReference>
<dbReference type="InterPro" id="IPR036249">
    <property type="entry name" value="Thioredoxin-like_sf"/>
</dbReference>
<comment type="caution">
    <text evidence="1">The sequence shown here is derived from an EMBL/GenBank/DDBJ whole genome shotgun (WGS) entry which is preliminary data.</text>
</comment>
<dbReference type="Proteomes" id="UP000809829">
    <property type="component" value="Unassembled WGS sequence"/>
</dbReference>